<proteinExistence type="predicted"/>
<keyword evidence="1" id="KW-0812">Transmembrane</keyword>
<dbReference type="WBParaSite" id="ACRNAN_scaffold11465.g13039.t1">
    <property type="protein sequence ID" value="ACRNAN_scaffold11465.g13039.t1"/>
    <property type="gene ID" value="ACRNAN_scaffold11465.g13039"/>
</dbReference>
<dbReference type="Proteomes" id="UP000887540">
    <property type="component" value="Unplaced"/>
</dbReference>
<organism evidence="2 3">
    <name type="scientific">Acrobeloides nanus</name>
    <dbReference type="NCBI Taxonomy" id="290746"/>
    <lineage>
        <taxon>Eukaryota</taxon>
        <taxon>Metazoa</taxon>
        <taxon>Ecdysozoa</taxon>
        <taxon>Nematoda</taxon>
        <taxon>Chromadorea</taxon>
        <taxon>Rhabditida</taxon>
        <taxon>Tylenchina</taxon>
        <taxon>Cephalobomorpha</taxon>
        <taxon>Cephaloboidea</taxon>
        <taxon>Cephalobidae</taxon>
        <taxon>Acrobeloides</taxon>
    </lineage>
</organism>
<name>A0A914CKZ3_9BILA</name>
<accession>A0A914CKZ3</accession>
<evidence type="ECO:0000313" key="2">
    <source>
        <dbReference type="Proteomes" id="UP000887540"/>
    </source>
</evidence>
<keyword evidence="1" id="KW-1133">Transmembrane helix</keyword>
<sequence length="100" mass="11930">MVHLGVMDVGELFSFYLVITLMMITNSTFDYLFDKILSGFWIRILNPDLESESKFRILNMDSEFGFRNPQSEFRIQIENQNPNPEYWCQKNRIHKKSNSN</sequence>
<evidence type="ECO:0000256" key="1">
    <source>
        <dbReference type="SAM" id="Phobius"/>
    </source>
</evidence>
<evidence type="ECO:0000313" key="3">
    <source>
        <dbReference type="WBParaSite" id="ACRNAN_scaffold11465.g13039.t1"/>
    </source>
</evidence>
<keyword evidence="2" id="KW-1185">Reference proteome</keyword>
<dbReference type="AlphaFoldDB" id="A0A914CKZ3"/>
<feature type="transmembrane region" description="Helical" evidence="1">
    <location>
        <begin position="12"/>
        <end position="33"/>
    </location>
</feature>
<reference evidence="3" key="1">
    <citation type="submission" date="2022-11" db="UniProtKB">
        <authorList>
            <consortium name="WormBaseParasite"/>
        </authorList>
    </citation>
    <scope>IDENTIFICATION</scope>
</reference>
<keyword evidence="1" id="KW-0472">Membrane</keyword>
<protein>
    <submittedName>
        <fullName evidence="3">Uncharacterized protein</fullName>
    </submittedName>
</protein>